<proteinExistence type="predicted"/>
<dbReference type="EMBL" id="CM055756">
    <property type="protein sequence ID" value="KAJ7990006.1"/>
    <property type="molecule type" value="Genomic_DNA"/>
</dbReference>
<evidence type="ECO:0000313" key="2">
    <source>
        <dbReference type="Proteomes" id="UP001157502"/>
    </source>
</evidence>
<comment type="caution">
    <text evidence="1">The sequence shown here is derived from an EMBL/GenBank/DDBJ whole genome shotgun (WGS) entry which is preliminary data.</text>
</comment>
<evidence type="ECO:0000313" key="1">
    <source>
        <dbReference type="EMBL" id="KAJ7990006.1"/>
    </source>
</evidence>
<sequence length="435" mass="48962">MSKLQLLNAYLTERLTVVVREILDVVGDTVTEYREETARTKRENESTKRENESLRRQLRDILLLAETDWRSTTISPSGQQPLCEQEWNSSQGQARDPEALQQSQVNRRGLQAQTQVVLGQDGDFTGPIQVLDDTVQIAEKPSPPEAIPKTEQKSAPEPRGFGNTPSLALSPFPSSAHCAAATEAANSEAPAFVMEDERTSPDPIQGCVKTEPEECDITVNLCDPEPHLSSGYLGPPLALLTHNNEPSEDTVFIGDVPDMPVHDQQMHETDPEHEDGSYNEGNRFPPTGGQDGRFHRCTRCGENFSQAASLRLHLHCRKPFACEWCCKSFAQSADLRRHHRIHTGEKPHRCSWCSKSFTQRGNLRRHLRIHTGERPYSCPYCHRTFSDGDTMKKHKRTHSGERPYRCVQCPKSFTVASSLRVHLNTHLEEAVQLIT</sequence>
<dbReference type="Proteomes" id="UP001157502">
    <property type="component" value="Chromosome 29"/>
</dbReference>
<name>A0ACC2FF38_DALPE</name>
<reference evidence="1" key="1">
    <citation type="submission" date="2021-05" db="EMBL/GenBank/DDBJ databases">
        <authorList>
            <person name="Pan Q."/>
            <person name="Jouanno E."/>
            <person name="Zahm M."/>
            <person name="Klopp C."/>
            <person name="Cabau C."/>
            <person name="Louis A."/>
            <person name="Berthelot C."/>
            <person name="Parey E."/>
            <person name="Roest Crollius H."/>
            <person name="Montfort J."/>
            <person name="Robinson-Rechavi M."/>
            <person name="Bouchez O."/>
            <person name="Lampietro C."/>
            <person name="Lopez Roques C."/>
            <person name="Donnadieu C."/>
            <person name="Postlethwait J."/>
            <person name="Bobe J."/>
            <person name="Dillon D."/>
            <person name="Chandos A."/>
            <person name="von Hippel F."/>
            <person name="Guiguen Y."/>
        </authorList>
    </citation>
    <scope>NUCLEOTIDE SEQUENCE</scope>
    <source>
        <strain evidence="1">YG-Jan2019</strain>
    </source>
</reference>
<gene>
    <name evidence="1" type="ORF">DPEC_G00310370</name>
</gene>
<protein>
    <submittedName>
        <fullName evidence="1">Uncharacterized protein</fullName>
    </submittedName>
</protein>
<organism evidence="1 2">
    <name type="scientific">Dallia pectoralis</name>
    <name type="common">Alaska blackfish</name>
    <dbReference type="NCBI Taxonomy" id="75939"/>
    <lineage>
        <taxon>Eukaryota</taxon>
        <taxon>Metazoa</taxon>
        <taxon>Chordata</taxon>
        <taxon>Craniata</taxon>
        <taxon>Vertebrata</taxon>
        <taxon>Euteleostomi</taxon>
        <taxon>Actinopterygii</taxon>
        <taxon>Neopterygii</taxon>
        <taxon>Teleostei</taxon>
        <taxon>Protacanthopterygii</taxon>
        <taxon>Esociformes</taxon>
        <taxon>Umbridae</taxon>
        <taxon>Dallia</taxon>
    </lineage>
</organism>
<keyword evidence="2" id="KW-1185">Reference proteome</keyword>
<accession>A0ACC2FF38</accession>